<dbReference type="RefSeq" id="WP_355724830.1">
    <property type="nucleotide sequence ID" value="NZ_JBEXNP010000018.1"/>
</dbReference>
<organism evidence="2 3">
    <name type="scientific">Streptomyces flavidovirens</name>
    <dbReference type="NCBI Taxonomy" id="67298"/>
    <lineage>
        <taxon>Bacteria</taxon>
        <taxon>Bacillati</taxon>
        <taxon>Actinomycetota</taxon>
        <taxon>Actinomycetes</taxon>
        <taxon>Kitasatosporales</taxon>
        <taxon>Streptomycetaceae</taxon>
        <taxon>Streptomyces</taxon>
    </lineage>
</organism>
<dbReference type="PANTHER" id="PTHR33993">
    <property type="entry name" value="GLYOXALASE-RELATED"/>
    <property type="match status" value="1"/>
</dbReference>
<proteinExistence type="predicted"/>
<dbReference type="Gene3D" id="3.10.180.10">
    <property type="entry name" value="2,3-Dihydroxybiphenyl 1,2-Dioxygenase, domain 1"/>
    <property type="match status" value="2"/>
</dbReference>
<sequence>MVLAEDTPGGPCWLSLMARDLKTAERFYGPVMGWTFRQGGFGRAFSVAEVDGVAVAGIGAMAGELGLPVAWTVYFSVADADVAVARVRERGGTVGVGPVAFPPRGRAALVADLEGASFGVWQGQVLSGWRVGEGRAPAWVELHTRNAFDAALFYGEVLDWVNAGAADREVWYEDDQVVLRQGGQPVARLNSGPVEEAARRPQLRPRWLVHFKVPDLEAAKARALEHGASIASGAEWGGHRQQITLCDPEGGLFTLDQAPDSA</sequence>
<dbReference type="InterPro" id="IPR029068">
    <property type="entry name" value="Glyas_Bleomycin-R_OHBP_Dase"/>
</dbReference>
<dbReference type="SUPFAM" id="SSF54593">
    <property type="entry name" value="Glyoxalase/Bleomycin resistance protein/Dihydroxybiphenyl dioxygenase"/>
    <property type="match status" value="2"/>
</dbReference>
<feature type="domain" description="VOC" evidence="1">
    <location>
        <begin position="10"/>
        <end position="123"/>
    </location>
</feature>
<accession>A0ABW6RMK1</accession>
<dbReference type="PROSITE" id="PS51819">
    <property type="entry name" value="VOC"/>
    <property type="match status" value="2"/>
</dbReference>
<dbReference type="InterPro" id="IPR041581">
    <property type="entry name" value="Glyoxalase_6"/>
</dbReference>
<dbReference type="InterPro" id="IPR037523">
    <property type="entry name" value="VOC_core"/>
</dbReference>
<dbReference type="PANTHER" id="PTHR33993:SF10">
    <property type="entry name" value="CONSERVED PROTEIN"/>
    <property type="match status" value="1"/>
</dbReference>
<feature type="domain" description="VOC" evidence="1">
    <location>
        <begin position="136"/>
        <end position="258"/>
    </location>
</feature>
<reference evidence="2 3" key="1">
    <citation type="submission" date="2024-10" db="EMBL/GenBank/DDBJ databases">
        <title>The Natural Products Discovery Center: Release of the First 8490 Sequenced Strains for Exploring Actinobacteria Biosynthetic Diversity.</title>
        <authorList>
            <person name="Kalkreuter E."/>
            <person name="Kautsar S.A."/>
            <person name="Yang D."/>
            <person name="Bader C.D."/>
            <person name="Teijaro C.N."/>
            <person name="Fluegel L."/>
            <person name="Davis C.M."/>
            <person name="Simpson J.R."/>
            <person name="Lauterbach L."/>
            <person name="Steele A.D."/>
            <person name="Gui C."/>
            <person name="Meng S."/>
            <person name="Li G."/>
            <person name="Viehrig K."/>
            <person name="Ye F."/>
            <person name="Su P."/>
            <person name="Kiefer A.F."/>
            <person name="Nichols A."/>
            <person name="Cepeda A.J."/>
            <person name="Yan W."/>
            <person name="Fan B."/>
            <person name="Jiang Y."/>
            <person name="Adhikari A."/>
            <person name="Zheng C.-J."/>
            <person name="Schuster L."/>
            <person name="Cowan T.M."/>
            <person name="Smanski M.J."/>
            <person name="Chevrette M.G."/>
            <person name="De Carvalho L.P.S."/>
            <person name="Shen B."/>
        </authorList>
    </citation>
    <scope>NUCLEOTIDE SEQUENCE [LARGE SCALE GENOMIC DNA]</scope>
    <source>
        <strain evidence="2 3">NPDC003029</strain>
    </source>
</reference>
<protein>
    <submittedName>
        <fullName evidence="2">VOC family protein</fullName>
    </submittedName>
</protein>
<dbReference type="InterPro" id="IPR052164">
    <property type="entry name" value="Anthracycline_SecMetBiosynth"/>
</dbReference>
<name>A0ABW6RMK1_9ACTN</name>
<dbReference type="EMBL" id="JBIAPK010000011">
    <property type="protein sequence ID" value="MFF3342794.1"/>
    <property type="molecule type" value="Genomic_DNA"/>
</dbReference>
<dbReference type="CDD" id="cd07247">
    <property type="entry name" value="SgaA_N_like"/>
    <property type="match status" value="1"/>
</dbReference>
<comment type="caution">
    <text evidence="2">The sequence shown here is derived from an EMBL/GenBank/DDBJ whole genome shotgun (WGS) entry which is preliminary data.</text>
</comment>
<dbReference type="Proteomes" id="UP001601976">
    <property type="component" value="Unassembled WGS sequence"/>
</dbReference>
<evidence type="ECO:0000313" key="3">
    <source>
        <dbReference type="Proteomes" id="UP001601976"/>
    </source>
</evidence>
<evidence type="ECO:0000259" key="1">
    <source>
        <dbReference type="PROSITE" id="PS51819"/>
    </source>
</evidence>
<evidence type="ECO:0000313" key="2">
    <source>
        <dbReference type="EMBL" id="MFF3342794.1"/>
    </source>
</evidence>
<dbReference type="Pfam" id="PF18029">
    <property type="entry name" value="Glyoxalase_6"/>
    <property type="match status" value="1"/>
</dbReference>
<gene>
    <name evidence="2" type="ORF">ACFYWW_29400</name>
</gene>
<keyword evidence="3" id="KW-1185">Reference proteome</keyword>